<protein>
    <recommendedName>
        <fullName evidence="1">Glutaredoxin-like protein</fullName>
    </recommendedName>
</protein>
<accession>A0A0J9XEY4</accession>
<dbReference type="Gene3D" id="3.40.30.10">
    <property type="entry name" value="Glutaredoxin"/>
    <property type="match status" value="1"/>
</dbReference>
<keyword evidence="1" id="KW-0249">Electron transport</keyword>
<dbReference type="SUPFAM" id="SSF52833">
    <property type="entry name" value="Thioredoxin-like"/>
    <property type="match status" value="1"/>
</dbReference>
<evidence type="ECO:0000313" key="2">
    <source>
        <dbReference type="EMBL" id="CDO55467.1"/>
    </source>
</evidence>
<dbReference type="Proteomes" id="UP000242525">
    <property type="component" value="Unassembled WGS sequence"/>
</dbReference>
<dbReference type="OrthoDB" id="429967at2759"/>
<dbReference type="InterPro" id="IPR008554">
    <property type="entry name" value="Glutaredoxin-like"/>
</dbReference>
<gene>
    <name evidence="2" type="ORF">BN980_GECA11s01605g</name>
</gene>
<dbReference type="EMBL" id="CCBN010000011">
    <property type="protein sequence ID" value="CDO55467.1"/>
    <property type="molecule type" value="Genomic_DNA"/>
</dbReference>
<dbReference type="InterPro" id="IPR036249">
    <property type="entry name" value="Thioredoxin-like_sf"/>
</dbReference>
<sequence length="104" mass="11806">MRFSLSALKPVQVTFFTKPSCGLCDAAKVNLSKAWDRAPTKFDYQEVDISKPENKKWYDVYAFDIPVVHFDGIVGNGGKSPLKLMHKIETEKVLEILKESENKV</sequence>
<dbReference type="Pfam" id="PF05768">
    <property type="entry name" value="Glrx-like"/>
    <property type="match status" value="1"/>
</dbReference>
<name>A0A0J9XEY4_GEOCN</name>
<proteinExistence type="inferred from homology"/>
<dbReference type="AlphaFoldDB" id="A0A0J9XEY4"/>
<evidence type="ECO:0000256" key="1">
    <source>
        <dbReference type="RuleBase" id="RU363082"/>
    </source>
</evidence>
<dbReference type="PANTHER" id="PTHR33558">
    <property type="entry name" value="GLUTAREDOXIN-LIKE PROTEIN C5ORF63 HOMOLOG"/>
    <property type="match status" value="1"/>
</dbReference>
<dbReference type="InterPro" id="IPR052565">
    <property type="entry name" value="Glutaredoxin-like_YDR286C"/>
</dbReference>
<keyword evidence="3" id="KW-1185">Reference proteome</keyword>
<organism evidence="2 3">
    <name type="scientific">Geotrichum candidum</name>
    <name type="common">Oospora lactis</name>
    <name type="synonym">Dipodascus geotrichum</name>
    <dbReference type="NCBI Taxonomy" id="1173061"/>
    <lineage>
        <taxon>Eukaryota</taxon>
        <taxon>Fungi</taxon>
        <taxon>Dikarya</taxon>
        <taxon>Ascomycota</taxon>
        <taxon>Saccharomycotina</taxon>
        <taxon>Dipodascomycetes</taxon>
        <taxon>Dipodascales</taxon>
        <taxon>Dipodascaceae</taxon>
        <taxon>Geotrichum</taxon>
    </lineage>
</organism>
<comment type="caution">
    <text evidence="2">The sequence shown here is derived from an EMBL/GenBank/DDBJ whole genome shotgun (WGS) entry which is preliminary data.</text>
</comment>
<dbReference type="PANTHER" id="PTHR33558:SF1">
    <property type="entry name" value="GLUTAREDOXIN-LIKE PROTEIN C5ORF63 HOMOLOG"/>
    <property type="match status" value="1"/>
</dbReference>
<reference evidence="2" key="1">
    <citation type="submission" date="2014-03" db="EMBL/GenBank/DDBJ databases">
        <authorList>
            <person name="Casaregola S."/>
        </authorList>
    </citation>
    <scope>NUCLEOTIDE SEQUENCE [LARGE SCALE GENOMIC DNA]</scope>
    <source>
        <strain evidence="2">CLIB 918</strain>
    </source>
</reference>
<dbReference type="PROSITE" id="PS51354">
    <property type="entry name" value="GLUTAREDOXIN_2"/>
    <property type="match status" value="1"/>
</dbReference>
<keyword evidence="1" id="KW-0813">Transport</keyword>
<evidence type="ECO:0000313" key="3">
    <source>
        <dbReference type="Proteomes" id="UP000242525"/>
    </source>
</evidence>
<comment type="similarity">
    <text evidence="1">Belongs to the glutaredoxin family.</text>
</comment>